<dbReference type="EMBL" id="CAJFDH010000002">
    <property type="protein sequence ID" value="CAD5209008.1"/>
    <property type="molecule type" value="Genomic_DNA"/>
</dbReference>
<feature type="domain" description="Roadblock/LAMTOR2" evidence="2">
    <location>
        <begin position="12"/>
        <end position="88"/>
    </location>
</feature>
<accession>A0A811K106</accession>
<dbReference type="Proteomes" id="UP000614601">
    <property type="component" value="Unassembled WGS sequence"/>
</dbReference>
<evidence type="ECO:0000313" key="4">
    <source>
        <dbReference type="Proteomes" id="UP000614601"/>
    </source>
</evidence>
<dbReference type="OrthoDB" id="282270at2759"/>
<dbReference type="Gene3D" id="3.30.450.30">
    <property type="entry name" value="Dynein light chain 2a, cytoplasmic"/>
    <property type="match status" value="1"/>
</dbReference>
<keyword evidence="4" id="KW-1185">Reference proteome</keyword>
<dbReference type="SUPFAM" id="SSF103196">
    <property type="entry name" value="Roadblock/LC7 domain"/>
    <property type="match status" value="1"/>
</dbReference>
<dbReference type="GO" id="GO:0060090">
    <property type="term" value="F:molecular adaptor activity"/>
    <property type="evidence" value="ECO:0007669"/>
    <property type="project" value="InterPro"/>
</dbReference>
<dbReference type="PANTHER" id="PTHR13323">
    <property type="entry name" value="LATE ENDOSOMAL/LYSOSOMAL MP1 INTERACTING PROTEIN"/>
    <property type="match status" value="1"/>
</dbReference>
<protein>
    <recommendedName>
        <fullName evidence="2">Roadblock/LAMTOR2 domain-containing protein</fullName>
    </recommendedName>
</protein>
<gene>
    <name evidence="3" type="ORF">BOKJ2_LOCUS2465</name>
</gene>
<dbReference type="EMBL" id="CAJFCW020000002">
    <property type="protein sequence ID" value="CAG9088248.1"/>
    <property type="molecule type" value="Genomic_DNA"/>
</dbReference>
<dbReference type="Proteomes" id="UP000783686">
    <property type="component" value="Unassembled WGS sequence"/>
</dbReference>
<organism evidence="3 4">
    <name type="scientific">Bursaphelenchus okinawaensis</name>
    <dbReference type="NCBI Taxonomy" id="465554"/>
    <lineage>
        <taxon>Eukaryota</taxon>
        <taxon>Metazoa</taxon>
        <taxon>Ecdysozoa</taxon>
        <taxon>Nematoda</taxon>
        <taxon>Chromadorea</taxon>
        <taxon>Rhabditida</taxon>
        <taxon>Tylenchina</taxon>
        <taxon>Tylenchomorpha</taxon>
        <taxon>Aphelenchoidea</taxon>
        <taxon>Aphelenchoididae</taxon>
        <taxon>Bursaphelenchus</taxon>
    </lineage>
</organism>
<sequence length="118" mass="13243">MIRTKAVERYLEQATQNGVKGAILFDKDGRIVARAGSGSHDSILAVFTAKLWESFDRQGSRDRLREIELQNSNHILMAARVVTMIMAVVVEKDQPTAVAKAKLNRLVEDLREPMSIFC</sequence>
<dbReference type="Pfam" id="PF03259">
    <property type="entry name" value="Robl_LC7"/>
    <property type="match status" value="1"/>
</dbReference>
<evidence type="ECO:0000259" key="2">
    <source>
        <dbReference type="Pfam" id="PF03259"/>
    </source>
</evidence>
<proteinExistence type="inferred from homology"/>
<evidence type="ECO:0000313" key="3">
    <source>
        <dbReference type="EMBL" id="CAD5209008.1"/>
    </source>
</evidence>
<dbReference type="GO" id="GO:0032008">
    <property type="term" value="P:positive regulation of TOR signaling"/>
    <property type="evidence" value="ECO:0007669"/>
    <property type="project" value="InterPro"/>
</dbReference>
<name>A0A811K106_9BILA</name>
<reference evidence="3" key="1">
    <citation type="submission" date="2020-09" db="EMBL/GenBank/DDBJ databases">
        <authorList>
            <person name="Kikuchi T."/>
        </authorList>
    </citation>
    <scope>NUCLEOTIDE SEQUENCE</scope>
    <source>
        <strain evidence="3">SH1</strain>
    </source>
</reference>
<dbReference type="InterPro" id="IPR037587">
    <property type="entry name" value="LAMTOR2-like"/>
</dbReference>
<dbReference type="GO" id="GO:0005085">
    <property type="term" value="F:guanyl-nucleotide exchange factor activity"/>
    <property type="evidence" value="ECO:0007669"/>
    <property type="project" value="InterPro"/>
</dbReference>
<evidence type="ECO:0000256" key="1">
    <source>
        <dbReference type="ARBA" id="ARBA00007191"/>
    </source>
</evidence>
<dbReference type="AlphaFoldDB" id="A0A811K106"/>
<comment type="caution">
    <text evidence="3">The sequence shown here is derived from an EMBL/GenBank/DDBJ whole genome shotgun (WGS) entry which is preliminary data.</text>
</comment>
<comment type="similarity">
    <text evidence="1">Belongs to the GAMAD family.</text>
</comment>
<dbReference type="InterPro" id="IPR004942">
    <property type="entry name" value="Roadblock/LAMTOR2_dom"/>
</dbReference>